<feature type="transmembrane region" description="Helical" evidence="9">
    <location>
        <begin position="176"/>
        <end position="198"/>
    </location>
</feature>
<dbReference type="SUPFAM" id="SSF47384">
    <property type="entry name" value="Homodimeric domain of signal transducing histidine kinase"/>
    <property type="match status" value="1"/>
</dbReference>
<keyword evidence="13" id="KW-1185">Reference proteome</keyword>
<evidence type="ECO:0000259" key="11">
    <source>
        <dbReference type="PROSITE" id="PS50112"/>
    </source>
</evidence>
<evidence type="ECO:0000256" key="9">
    <source>
        <dbReference type="SAM" id="Phobius"/>
    </source>
</evidence>
<reference evidence="12 13" key="1">
    <citation type="submission" date="2021-03" db="EMBL/GenBank/DDBJ databases">
        <title>Antimicrobial resistance genes in bacteria isolated from Japanese honey, and their potential for conferring macrolide and lincosamide resistance in the American foulbrood pathogen Paenibacillus larvae.</title>
        <authorList>
            <person name="Okamoto M."/>
            <person name="Kumagai M."/>
            <person name="Kanamori H."/>
            <person name="Takamatsu D."/>
        </authorList>
    </citation>
    <scope>NUCLEOTIDE SEQUENCE [LARGE SCALE GENOMIC DNA]</scope>
    <source>
        <strain evidence="12 13">J21TS7</strain>
    </source>
</reference>
<name>A0ABQ4LIX8_9BACL</name>
<dbReference type="PROSITE" id="PS50109">
    <property type="entry name" value="HIS_KIN"/>
    <property type="match status" value="1"/>
</dbReference>
<dbReference type="EC" id="2.7.13.3" evidence="2"/>
<keyword evidence="9" id="KW-0472">Membrane</keyword>
<dbReference type="PANTHER" id="PTHR43065:SF46">
    <property type="entry name" value="C4-DICARBOXYLATE TRANSPORT SENSOR PROTEIN DCTB"/>
    <property type="match status" value="1"/>
</dbReference>
<dbReference type="InterPro" id="IPR003594">
    <property type="entry name" value="HATPase_dom"/>
</dbReference>
<dbReference type="InterPro" id="IPR036097">
    <property type="entry name" value="HisK_dim/P_sf"/>
</dbReference>
<feature type="transmembrane region" description="Helical" evidence="9">
    <location>
        <begin position="144"/>
        <end position="164"/>
    </location>
</feature>
<dbReference type="Pfam" id="PF00512">
    <property type="entry name" value="HisKA"/>
    <property type="match status" value="1"/>
</dbReference>
<keyword evidence="3" id="KW-0597">Phosphoprotein</keyword>
<dbReference type="Gene3D" id="3.30.450.20">
    <property type="entry name" value="PAS domain"/>
    <property type="match status" value="1"/>
</dbReference>
<evidence type="ECO:0000313" key="13">
    <source>
        <dbReference type="Proteomes" id="UP000676601"/>
    </source>
</evidence>
<evidence type="ECO:0000256" key="7">
    <source>
        <dbReference type="ARBA" id="ARBA00022840"/>
    </source>
</evidence>
<comment type="catalytic activity">
    <reaction evidence="1">
        <text>ATP + protein L-histidine = ADP + protein N-phospho-L-histidine.</text>
        <dbReference type="EC" id="2.7.13.3"/>
    </reaction>
</comment>
<dbReference type="Gene3D" id="1.10.287.130">
    <property type="match status" value="1"/>
</dbReference>
<evidence type="ECO:0000256" key="2">
    <source>
        <dbReference type="ARBA" id="ARBA00012438"/>
    </source>
</evidence>
<dbReference type="InterPro" id="IPR000014">
    <property type="entry name" value="PAS"/>
</dbReference>
<dbReference type="InterPro" id="IPR003661">
    <property type="entry name" value="HisK_dim/P_dom"/>
</dbReference>
<evidence type="ECO:0000256" key="1">
    <source>
        <dbReference type="ARBA" id="ARBA00000085"/>
    </source>
</evidence>
<feature type="domain" description="PAS" evidence="11">
    <location>
        <begin position="221"/>
        <end position="296"/>
    </location>
</feature>
<dbReference type="PANTHER" id="PTHR43065">
    <property type="entry name" value="SENSOR HISTIDINE KINASE"/>
    <property type="match status" value="1"/>
</dbReference>
<dbReference type="PROSITE" id="PS50112">
    <property type="entry name" value="PAS"/>
    <property type="match status" value="1"/>
</dbReference>
<organism evidence="12 13">
    <name type="scientific">Paenibacillus cineris</name>
    <dbReference type="NCBI Taxonomy" id="237530"/>
    <lineage>
        <taxon>Bacteria</taxon>
        <taxon>Bacillati</taxon>
        <taxon>Bacillota</taxon>
        <taxon>Bacilli</taxon>
        <taxon>Bacillales</taxon>
        <taxon>Paenibacillaceae</taxon>
        <taxon>Paenibacillus</taxon>
    </lineage>
</organism>
<keyword evidence="7" id="KW-0067">ATP-binding</keyword>
<dbReference type="Pfam" id="PF02518">
    <property type="entry name" value="HATPase_c"/>
    <property type="match status" value="1"/>
</dbReference>
<dbReference type="SUPFAM" id="SSF55874">
    <property type="entry name" value="ATPase domain of HSP90 chaperone/DNA topoisomerase II/histidine kinase"/>
    <property type="match status" value="1"/>
</dbReference>
<dbReference type="SMART" id="SM00387">
    <property type="entry name" value="HATPase_c"/>
    <property type="match status" value="1"/>
</dbReference>
<dbReference type="EMBL" id="BORU01000002">
    <property type="protein sequence ID" value="GIO56479.1"/>
    <property type="molecule type" value="Genomic_DNA"/>
</dbReference>
<dbReference type="InterPro" id="IPR004358">
    <property type="entry name" value="Sig_transdc_His_kin-like_C"/>
</dbReference>
<dbReference type="InterPro" id="IPR035965">
    <property type="entry name" value="PAS-like_dom_sf"/>
</dbReference>
<evidence type="ECO:0000313" key="12">
    <source>
        <dbReference type="EMBL" id="GIO56479.1"/>
    </source>
</evidence>
<keyword evidence="4" id="KW-0808">Transferase</keyword>
<feature type="transmembrane region" description="Helical" evidence="9">
    <location>
        <begin position="6"/>
        <end position="28"/>
    </location>
</feature>
<sequence>MAIIYALKNIITQVLMAGSFAFLFPMGLDKYVRVFRRRKRMEAMDFDLVIILSSALTILLCSMFSTSIFNYIPLNLGILPLFIGMLYGGYKTGLPLAGLCLLCDFIFNPNWTVLGLFLHTGLPLYPLLIWMSPKFRKGPLTEKINKLWLCLMPAMLLITAAPIIESPNLNLTDAGLVLIVLFYILTSMFTGGTLVYMIEFALEKLRLKEQVMGISEKYLREEEKLQQVIDATPISMVSVDHAGNITSINDTMMNLVKTKDPDLTKQDVLGYPVTMFVDIMGQDYINYRIVQALQGKKLGNELIRIGTHNYYISTSPLTNTHTGAIIGAVLAFQDVTELARLRSELENVERLSLVGQMAASITHEIRNPMAVVRGFLQLMKEKSPEALDHYYRIVMEELDRANGIINDFLSLAQNRIAEKEQWHLHTIISDLSPLLWADANLRGQTIELILDEKVPELSLNAKEIKQLVLNLSRNGMEAMEEKGQLTIETRLNDSFVELIIKDTGMGIAKSRQERLFEPFFTTKAKGTGLGLALCLSIVERHHGKISVESEEGKGTAFTIQFPVTDSWAGMI</sequence>
<keyword evidence="9" id="KW-1133">Transmembrane helix</keyword>
<dbReference type="SUPFAM" id="SSF55785">
    <property type="entry name" value="PYP-like sensor domain (PAS domain)"/>
    <property type="match status" value="1"/>
</dbReference>
<dbReference type="InterPro" id="IPR005467">
    <property type="entry name" value="His_kinase_dom"/>
</dbReference>
<protein>
    <recommendedName>
        <fullName evidence="2">histidine kinase</fullName>
        <ecNumber evidence="2">2.7.13.3</ecNumber>
    </recommendedName>
</protein>
<dbReference type="CDD" id="cd00082">
    <property type="entry name" value="HisKA"/>
    <property type="match status" value="1"/>
</dbReference>
<gene>
    <name evidence="12" type="ORF">J21TS7_47970</name>
</gene>
<keyword evidence="8" id="KW-0902">Two-component regulatory system</keyword>
<evidence type="ECO:0000256" key="4">
    <source>
        <dbReference type="ARBA" id="ARBA00022679"/>
    </source>
</evidence>
<feature type="transmembrane region" description="Helical" evidence="9">
    <location>
        <begin position="48"/>
        <end position="72"/>
    </location>
</feature>
<keyword evidence="6" id="KW-0418">Kinase</keyword>
<comment type="caution">
    <text evidence="12">The sequence shown here is derived from an EMBL/GenBank/DDBJ whole genome shotgun (WGS) entry which is preliminary data.</text>
</comment>
<keyword evidence="9" id="KW-0812">Transmembrane</keyword>
<keyword evidence="5" id="KW-0547">Nucleotide-binding</keyword>
<dbReference type="PRINTS" id="PR00344">
    <property type="entry name" value="BCTRLSENSOR"/>
</dbReference>
<dbReference type="Proteomes" id="UP000676601">
    <property type="component" value="Unassembled WGS sequence"/>
</dbReference>
<evidence type="ECO:0000256" key="3">
    <source>
        <dbReference type="ARBA" id="ARBA00022553"/>
    </source>
</evidence>
<dbReference type="Gene3D" id="3.30.565.10">
    <property type="entry name" value="Histidine kinase-like ATPase, C-terminal domain"/>
    <property type="match status" value="1"/>
</dbReference>
<dbReference type="InterPro" id="IPR036890">
    <property type="entry name" value="HATPase_C_sf"/>
</dbReference>
<evidence type="ECO:0000259" key="10">
    <source>
        <dbReference type="PROSITE" id="PS50109"/>
    </source>
</evidence>
<dbReference type="SMART" id="SM00388">
    <property type="entry name" value="HisKA"/>
    <property type="match status" value="1"/>
</dbReference>
<feature type="domain" description="Histidine kinase" evidence="10">
    <location>
        <begin position="360"/>
        <end position="565"/>
    </location>
</feature>
<proteinExistence type="predicted"/>
<feature type="transmembrane region" description="Helical" evidence="9">
    <location>
        <begin position="111"/>
        <end position="132"/>
    </location>
</feature>
<evidence type="ECO:0000256" key="8">
    <source>
        <dbReference type="ARBA" id="ARBA00023012"/>
    </source>
</evidence>
<evidence type="ECO:0000256" key="6">
    <source>
        <dbReference type="ARBA" id="ARBA00022777"/>
    </source>
</evidence>
<evidence type="ECO:0000256" key="5">
    <source>
        <dbReference type="ARBA" id="ARBA00022741"/>
    </source>
</evidence>
<accession>A0ABQ4LIX8</accession>